<protein>
    <submittedName>
        <fullName evidence="5">Quercetin dioxygenase-like cupin family protein</fullName>
    </submittedName>
</protein>
<dbReference type="EMBL" id="JAUSVX010000002">
    <property type="protein sequence ID" value="MDQ0468553.1"/>
    <property type="molecule type" value="Genomic_DNA"/>
</dbReference>
<dbReference type="InterPro" id="IPR050807">
    <property type="entry name" value="TransReg_Diox_bact_type"/>
</dbReference>
<dbReference type="Gene3D" id="1.10.260.40">
    <property type="entry name" value="lambda repressor-like DNA-binding domains"/>
    <property type="match status" value="1"/>
</dbReference>
<dbReference type="SUPFAM" id="SSF51182">
    <property type="entry name" value="RmlC-like cupins"/>
    <property type="match status" value="1"/>
</dbReference>
<dbReference type="Gene3D" id="2.60.120.10">
    <property type="entry name" value="Jelly Rolls"/>
    <property type="match status" value="1"/>
</dbReference>
<evidence type="ECO:0000259" key="4">
    <source>
        <dbReference type="PROSITE" id="PS50943"/>
    </source>
</evidence>
<dbReference type="InterPro" id="IPR010982">
    <property type="entry name" value="Lambda_DNA-bd_dom_sf"/>
</dbReference>
<dbReference type="PANTHER" id="PTHR46797:SF23">
    <property type="entry name" value="HTH-TYPE TRANSCRIPTIONAL REGULATOR SUTR"/>
    <property type="match status" value="1"/>
</dbReference>
<keyword evidence="1" id="KW-0805">Transcription regulation</keyword>
<name>A0ABU0J521_9HYPH</name>
<keyword evidence="6" id="KW-1185">Reference proteome</keyword>
<evidence type="ECO:0000256" key="1">
    <source>
        <dbReference type="ARBA" id="ARBA00023015"/>
    </source>
</evidence>
<dbReference type="Proteomes" id="UP001242480">
    <property type="component" value="Unassembled WGS sequence"/>
</dbReference>
<gene>
    <name evidence="5" type="ORF">QO011_001553</name>
</gene>
<evidence type="ECO:0000313" key="5">
    <source>
        <dbReference type="EMBL" id="MDQ0468553.1"/>
    </source>
</evidence>
<sequence length="165" mass="18655">MLGQIERGESMPTVATLWKIATGLRIPMTALLEPDHGEGDVLLLRDANRLRVRPSEEGMQRALVFPYEARFGFELYELTFAPGFESISEPHDIGVVEHVTILRGAVELLVEDGWRRLEDGQSLRFPADRRHGYRNPTQNEAVVMDLIHYRFVPQTVAGRETQAGS</sequence>
<proteinExistence type="predicted"/>
<evidence type="ECO:0000256" key="2">
    <source>
        <dbReference type="ARBA" id="ARBA00023125"/>
    </source>
</evidence>
<dbReference type="InterPro" id="IPR014710">
    <property type="entry name" value="RmlC-like_jellyroll"/>
</dbReference>
<reference evidence="5 6" key="1">
    <citation type="submission" date="2023-07" db="EMBL/GenBank/DDBJ databases">
        <title>Genomic Encyclopedia of Type Strains, Phase IV (KMG-IV): sequencing the most valuable type-strain genomes for metagenomic binning, comparative biology and taxonomic classification.</title>
        <authorList>
            <person name="Goeker M."/>
        </authorList>
    </citation>
    <scope>NUCLEOTIDE SEQUENCE [LARGE SCALE GENOMIC DNA]</scope>
    <source>
        <strain evidence="5 6">DSM 19619</strain>
    </source>
</reference>
<comment type="caution">
    <text evidence="5">The sequence shown here is derived from an EMBL/GenBank/DDBJ whole genome shotgun (WGS) entry which is preliminary data.</text>
</comment>
<dbReference type="PROSITE" id="PS50943">
    <property type="entry name" value="HTH_CROC1"/>
    <property type="match status" value="1"/>
</dbReference>
<organism evidence="5 6">
    <name type="scientific">Labrys wisconsinensis</name>
    <dbReference type="NCBI Taxonomy" id="425677"/>
    <lineage>
        <taxon>Bacteria</taxon>
        <taxon>Pseudomonadati</taxon>
        <taxon>Pseudomonadota</taxon>
        <taxon>Alphaproteobacteria</taxon>
        <taxon>Hyphomicrobiales</taxon>
        <taxon>Xanthobacteraceae</taxon>
        <taxon>Labrys</taxon>
    </lineage>
</organism>
<dbReference type="InterPro" id="IPR011051">
    <property type="entry name" value="RmlC_Cupin_sf"/>
</dbReference>
<dbReference type="InterPro" id="IPR001387">
    <property type="entry name" value="Cro/C1-type_HTH"/>
</dbReference>
<feature type="domain" description="HTH cro/C1-type" evidence="4">
    <location>
        <begin position="1"/>
        <end position="31"/>
    </location>
</feature>
<accession>A0ABU0J521</accession>
<evidence type="ECO:0000313" key="6">
    <source>
        <dbReference type="Proteomes" id="UP001242480"/>
    </source>
</evidence>
<keyword evidence="2" id="KW-0238">DNA-binding</keyword>
<evidence type="ECO:0000256" key="3">
    <source>
        <dbReference type="ARBA" id="ARBA00023163"/>
    </source>
</evidence>
<dbReference type="Pfam" id="PF07883">
    <property type="entry name" value="Cupin_2"/>
    <property type="match status" value="1"/>
</dbReference>
<dbReference type="CDD" id="cd00093">
    <property type="entry name" value="HTH_XRE"/>
    <property type="match status" value="1"/>
</dbReference>
<keyword evidence="3" id="KW-0804">Transcription</keyword>
<dbReference type="PANTHER" id="PTHR46797">
    <property type="entry name" value="HTH-TYPE TRANSCRIPTIONAL REGULATOR"/>
    <property type="match status" value="1"/>
</dbReference>
<dbReference type="CDD" id="cd02209">
    <property type="entry name" value="cupin_XRE_C"/>
    <property type="match status" value="1"/>
</dbReference>
<dbReference type="InterPro" id="IPR013096">
    <property type="entry name" value="Cupin_2"/>
</dbReference>